<organism evidence="14 15">
    <name type="scientific">Alkalihalobacillus alcalophilus ATCC 27647 = CGMCC 1.3604</name>
    <dbReference type="NCBI Taxonomy" id="1218173"/>
    <lineage>
        <taxon>Bacteria</taxon>
        <taxon>Bacillati</taxon>
        <taxon>Bacillota</taxon>
        <taxon>Bacilli</taxon>
        <taxon>Bacillales</taxon>
        <taxon>Bacillaceae</taxon>
        <taxon>Alkalihalobacillus</taxon>
    </lineage>
</organism>
<evidence type="ECO:0000256" key="11">
    <source>
        <dbReference type="SAM" id="Phobius"/>
    </source>
</evidence>
<accession>A0A4S4JUY7</accession>
<proteinExistence type="inferred from homology"/>
<dbReference type="InterPro" id="IPR006047">
    <property type="entry name" value="GH13_cat_dom"/>
</dbReference>
<protein>
    <recommendedName>
        <fullName evidence="7">pullulanase</fullName>
        <ecNumber evidence="7">3.2.1.41</ecNumber>
    </recommendedName>
    <alternativeName>
        <fullName evidence="8">Alpha-dextrin endo-1,6-alpha-glucosidase</fullName>
    </alternativeName>
    <alternativeName>
        <fullName evidence="9">Pullulan 6-glucanohydrolase</fullName>
    </alternativeName>
</protein>
<dbReference type="CDD" id="cd10315">
    <property type="entry name" value="CBM41_pullulanase"/>
    <property type="match status" value="1"/>
</dbReference>
<dbReference type="GO" id="GO:0051060">
    <property type="term" value="F:pullulanase activity"/>
    <property type="evidence" value="ECO:0007669"/>
    <property type="project" value="UniProtKB-EC"/>
</dbReference>
<sequence length="1213" mass="135956">MSVRSSRSIFSFLMAIILVFSAFASYIPQQTANATDHSVSPVVNEDKTVLFQYENAGAESVQVAGSFTDWQDGALPLEKDESGLWTLLVEGLSAGVYEYKFIVNGGDWLEDPLNPHPIVNGNSQLIIAGMHLHSVPHVVKPNNDYSLIANEVSENGEVTEADGVHWTLSTPVAGVELHGAELSISAEALVGQSFELIASKGNESVKKNVEIIGGMYEYTINYHRIDNELNNWQLWMFDGGLEPSGYHFSETYTVNGQYDFARGTFEFPDNHLKVIPRLGEWETQDAERVIDFPSDQSSAEVWIVQGSSNVYWSEAEAIAALENEADELKRHIRFYYDRSDNDYDDWNIWVWGTGAQDDQIDFTDIKDGKAYVEIAVSSAAEQVGFVLRKGEDWDTAIKDVEPDRFIQLNQNDPVTKVYVTSGQVPFDIVPEVNGPIIENGNVTFYYRDKELYYENMMDTIEQVELYFMGDRYPMDYEANNERFVYTFRGVESGNHEYSFFVTIDGVEREVSDPYNTVDGKSVIYYDIPDVEVFGQFEPAAINYNQNAVLKTEIETEEGIEFQELFADLSGVGGNEKVAIDPQLMEVTIAIDHTVTAGVKSIPIYAVDQFGNTHQGEAELTIETRQFIGESDFDWDEAQIYFLLIDRFFDGDETNNDPYGIGYDTEKRGTYQGGDFKGITAKLDYLEELGINTIWMNPIVENIQYDVRHDDDPETPYYGYHGYWASNFEELNPHFGTMEDFHELIDEAHARGMKIMLDVVLNHTGYGLKESDAGNSHIPYFPTDEDRERFAGMLRAGGSDTVQGELAGLPDFLTEVPEVREQIIEWQVDWIEKSRTPNGNTIDYFRVDTVLHVEDTTWMAFKNELTKEMPEFKMIGEAWGAGQNEDFGYLGTGMMDSLLDFEFKYLARDFANGQLERVQSLLEERNAKLSNQATLGQFLGSHDEAGFLESVDGDLGKLMIAAALQITAKGQPVIYYGEELGLSGLDNYPYYDNRYDMAWDEVEGNEVLAHYQTLLNIRKDNSQLFAKGVRNQIAGSDDEGFLLFERAYRDESIVIGLNTNEEAVEVEVEVTSDEFESVTDLYGCQLYSVVDGKVVVELPAMADGGTVMLVNGEASQCLEEDDSSDDGEENKGQKPEDDENGDDNGHENGGAPGTGGSNNGTISGDESNGKTDGSDSGKLPQTATNFYTWLLVGMILLVSGGALYFIQKRRKVTS</sequence>
<dbReference type="InterPro" id="IPR014756">
    <property type="entry name" value="Ig_E-set"/>
</dbReference>
<evidence type="ECO:0000256" key="9">
    <source>
        <dbReference type="ARBA" id="ARBA00031076"/>
    </source>
</evidence>
<evidence type="ECO:0000256" key="7">
    <source>
        <dbReference type="ARBA" id="ARBA00024062"/>
    </source>
</evidence>
<feature type="compositionally biased region" description="Gly residues" evidence="10">
    <location>
        <begin position="1146"/>
        <end position="1157"/>
    </location>
</feature>
<keyword evidence="11" id="KW-1133">Transmembrane helix</keyword>
<evidence type="ECO:0000259" key="13">
    <source>
        <dbReference type="SMART" id="SM00642"/>
    </source>
</evidence>
<dbReference type="Gene3D" id="3.20.20.80">
    <property type="entry name" value="Glycosidases"/>
    <property type="match status" value="1"/>
</dbReference>
<keyword evidence="4" id="KW-0106">Calcium</keyword>
<dbReference type="GO" id="GO:0005975">
    <property type="term" value="P:carbohydrate metabolic process"/>
    <property type="evidence" value="ECO:0007669"/>
    <property type="project" value="InterPro"/>
</dbReference>
<dbReference type="Proteomes" id="UP000297014">
    <property type="component" value="Unassembled WGS sequence"/>
</dbReference>
<comment type="caution">
    <text evidence="14">The sequence shown here is derived from an EMBL/GenBank/DDBJ whole genome shotgun (WGS) entry which is preliminary data.</text>
</comment>
<evidence type="ECO:0000313" key="14">
    <source>
        <dbReference type="EMBL" id="THG88938.1"/>
    </source>
</evidence>
<dbReference type="InterPro" id="IPR005323">
    <property type="entry name" value="CBM41_pullulanase"/>
</dbReference>
<evidence type="ECO:0000256" key="1">
    <source>
        <dbReference type="ARBA" id="ARBA00008061"/>
    </source>
</evidence>
<dbReference type="PANTHER" id="PTHR10357:SF209">
    <property type="entry name" value="PERIPLASMIC ALPHA-AMYLASE"/>
    <property type="match status" value="1"/>
</dbReference>
<comment type="similarity">
    <text evidence="1">Belongs to the glycosyl hydrolase 13 family.</text>
</comment>
<dbReference type="CDD" id="cd02859">
    <property type="entry name" value="E_set_AMPKbeta_like_N"/>
    <property type="match status" value="1"/>
</dbReference>
<evidence type="ECO:0000256" key="3">
    <source>
        <dbReference type="ARBA" id="ARBA00022801"/>
    </source>
</evidence>
<evidence type="ECO:0000313" key="15">
    <source>
        <dbReference type="Proteomes" id="UP000297014"/>
    </source>
</evidence>
<name>A0A4S4JUY7_ALKAL</name>
<comment type="catalytic activity">
    <reaction evidence="6">
        <text>Hydrolysis of (1-&gt;6)-alpha-D-glucosidic linkages in pullulan, amylopectin and glycogen, and in the alpha- and beta-limit dextrins of amylopectin and glycogen.</text>
        <dbReference type="EC" id="3.2.1.41"/>
    </reaction>
</comment>
<feature type="domain" description="Glycosyl hydrolase family 13 catalytic" evidence="13">
    <location>
        <begin position="641"/>
        <end position="1017"/>
    </location>
</feature>
<keyword evidence="3" id="KW-0378">Hydrolase</keyword>
<dbReference type="EC" id="3.2.1.41" evidence="7"/>
<dbReference type="InterPro" id="IPR013780">
    <property type="entry name" value="Glyco_hydro_b"/>
</dbReference>
<evidence type="ECO:0000256" key="6">
    <source>
        <dbReference type="ARBA" id="ARBA00023965"/>
    </source>
</evidence>
<dbReference type="PANTHER" id="PTHR10357">
    <property type="entry name" value="ALPHA-AMYLASE FAMILY MEMBER"/>
    <property type="match status" value="1"/>
</dbReference>
<dbReference type="SUPFAM" id="SSF49452">
    <property type="entry name" value="Starch-binding domain-like"/>
    <property type="match status" value="2"/>
</dbReference>
<feature type="transmembrane region" description="Helical" evidence="11">
    <location>
        <begin position="1185"/>
        <end position="1205"/>
    </location>
</feature>
<keyword evidence="5" id="KW-0326">Glycosidase</keyword>
<dbReference type="SMART" id="SM00642">
    <property type="entry name" value="Aamy"/>
    <property type="match status" value="1"/>
</dbReference>
<feature type="region of interest" description="Disordered" evidence="10">
    <location>
        <begin position="1116"/>
        <end position="1178"/>
    </location>
</feature>
<keyword evidence="11" id="KW-0472">Membrane</keyword>
<dbReference type="NCBIfam" id="TIGR01167">
    <property type="entry name" value="LPXTG_anchor"/>
    <property type="match status" value="1"/>
</dbReference>
<evidence type="ECO:0000256" key="4">
    <source>
        <dbReference type="ARBA" id="ARBA00022837"/>
    </source>
</evidence>
<keyword evidence="2 12" id="KW-0732">Signal</keyword>
<feature type="chain" id="PRO_5039364718" description="pullulanase" evidence="12">
    <location>
        <begin position="25"/>
        <end position="1213"/>
    </location>
</feature>
<evidence type="ECO:0000256" key="12">
    <source>
        <dbReference type="SAM" id="SignalP"/>
    </source>
</evidence>
<dbReference type="Gene3D" id="2.60.40.10">
    <property type="entry name" value="Immunoglobulins"/>
    <property type="match status" value="1"/>
</dbReference>
<dbReference type="RefSeq" id="WP_004427748.1">
    <property type="nucleotide sequence ID" value="NZ_ALPT02000024.1"/>
</dbReference>
<gene>
    <name evidence="14" type="ORF">AJ85_20440</name>
</gene>
<dbReference type="EMBL" id="JALP01000286">
    <property type="protein sequence ID" value="THG88938.1"/>
    <property type="molecule type" value="Genomic_DNA"/>
</dbReference>
<evidence type="ECO:0000256" key="10">
    <source>
        <dbReference type="SAM" id="MobiDB-lite"/>
    </source>
</evidence>
<dbReference type="SUPFAM" id="SSF51011">
    <property type="entry name" value="Glycosyl hydrolase domain"/>
    <property type="match status" value="1"/>
</dbReference>
<evidence type="ECO:0000256" key="5">
    <source>
        <dbReference type="ARBA" id="ARBA00023295"/>
    </source>
</evidence>
<dbReference type="InterPro" id="IPR017853">
    <property type="entry name" value="GH"/>
</dbReference>
<keyword evidence="11" id="KW-0812">Transmembrane</keyword>
<evidence type="ECO:0000256" key="8">
    <source>
        <dbReference type="ARBA" id="ARBA00029618"/>
    </source>
</evidence>
<dbReference type="InterPro" id="IPR004193">
    <property type="entry name" value="Glyco_hydro_13_N"/>
</dbReference>
<dbReference type="Pfam" id="PF03714">
    <property type="entry name" value="PUD"/>
    <property type="match status" value="2"/>
</dbReference>
<dbReference type="Gene3D" id="2.60.40.1180">
    <property type="entry name" value="Golgi alpha-mannosidase II"/>
    <property type="match status" value="1"/>
</dbReference>
<dbReference type="InterPro" id="IPR013783">
    <property type="entry name" value="Ig-like_fold"/>
</dbReference>
<dbReference type="SUPFAM" id="SSF51445">
    <property type="entry name" value="(Trans)glycosidases"/>
    <property type="match status" value="1"/>
</dbReference>
<dbReference type="Pfam" id="PF02922">
    <property type="entry name" value="CBM_48"/>
    <property type="match status" value="1"/>
</dbReference>
<dbReference type="AlphaFoldDB" id="A0A4S4JUY7"/>
<dbReference type="Pfam" id="PF00128">
    <property type="entry name" value="Alpha-amylase"/>
    <property type="match status" value="1"/>
</dbReference>
<feature type="compositionally biased region" description="Acidic residues" evidence="10">
    <location>
        <begin position="1117"/>
        <end position="1127"/>
    </location>
</feature>
<feature type="signal peptide" evidence="12">
    <location>
        <begin position="1"/>
        <end position="24"/>
    </location>
</feature>
<evidence type="ECO:0000256" key="2">
    <source>
        <dbReference type="ARBA" id="ARBA00022729"/>
    </source>
</evidence>
<dbReference type="SUPFAM" id="SSF81296">
    <property type="entry name" value="E set domains"/>
    <property type="match status" value="1"/>
</dbReference>
<reference evidence="14 15" key="1">
    <citation type="submission" date="2014-01" db="EMBL/GenBank/DDBJ databases">
        <title>Draft genome sequencing of Bacillus alcalophilus CGMCC 1.3604.</title>
        <authorList>
            <person name="Yang J."/>
            <person name="Diao L."/>
            <person name="Yang S."/>
        </authorList>
    </citation>
    <scope>NUCLEOTIDE SEQUENCE [LARGE SCALE GENOMIC DNA]</scope>
    <source>
        <strain evidence="14 15">CGMCC 1.3604</strain>
    </source>
</reference>
<dbReference type="Gene3D" id="2.60.40.1110">
    <property type="match status" value="2"/>
</dbReference>
<dbReference type="InterPro" id="IPR013784">
    <property type="entry name" value="Carb-bd-like_fold"/>
</dbReference>
<dbReference type="GO" id="GO:0030246">
    <property type="term" value="F:carbohydrate binding"/>
    <property type="evidence" value="ECO:0007669"/>
    <property type="project" value="InterPro"/>
</dbReference>